<evidence type="ECO:0008006" key="4">
    <source>
        <dbReference type="Google" id="ProtNLM"/>
    </source>
</evidence>
<evidence type="ECO:0000256" key="1">
    <source>
        <dbReference type="SAM" id="MobiDB-lite"/>
    </source>
</evidence>
<dbReference type="Proteomes" id="UP001378592">
    <property type="component" value="Unassembled WGS sequence"/>
</dbReference>
<gene>
    <name evidence="2" type="ORF">R5R35_004413</name>
</gene>
<sequence length="272" mass="30334">MYASCPHLDDSHDTKHDKEMSLEDKAVHELTAKYDSYQGLMQQRRLSSVDGSETASSAGAESTEAAGQVSDHERMQVEIFFRSLKTQVFVCGSLANLYVGSTASEGDWELKHTGIPVLILDSGEARSRDKRRIQILLAERGTCFTLWRDTIDNLTSYRVAGHAFHTMHLSSDHSCLIGFSFDSVSAAAEMWNHVEKLTSSPENISLSVPGRRNRKPRRAPKPQPLPNKSNISQPCCFQHITSVDAGDRSRYFSLQTLVPVFSTQNKEQGTEL</sequence>
<dbReference type="GO" id="GO:0006357">
    <property type="term" value="P:regulation of transcription by RNA polymerase II"/>
    <property type="evidence" value="ECO:0007669"/>
    <property type="project" value="InterPro"/>
</dbReference>
<evidence type="ECO:0000313" key="2">
    <source>
        <dbReference type="EMBL" id="KAK7792837.1"/>
    </source>
</evidence>
<protein>
    <recommendedName>
        <fullName evidence="4">Misexpression suppressor of ras 3</fullName>
    </recommendedName>
</protein>
<dbReference type="InterPro" id="IPR039142">
    <property type="entry name" value="NRF1/Ewg"/>
</dbReference>
<name>A0AAN9VLZ9_9ORTH</name>
<evidence type="ECO:0000313" key="3">
    <source>
        <dbReference type="Proteomes" id="UP001378592"/>
    </source>
</evidence>
<comment type="caution">
    <text evidence="2">The sequence shown here is derived from an EMBL/GenBank/DDBJ whole genome shotgun (WGS) entry which is preliminary data.</text>
</comment>
<accession>A0AAN9VLZ9</accession>
<feature type="compositionally biased region" description="Basic residues" evidence="1">
    <location>
        <begin position="211"/>
        <end position="220"/>
    </location>
</feature>
<organism evidence="2 3">
    <name type="scientific">Gryllus longicercus</name>
    <dbReference type="NCBI Taxonomy" id="2509291"/>
    <lineage>
        <taxon>Eukaryota</taxon>
        <taxon>Metazoa</taxon>
        <taxon>Ecdysozoa</taxon>
        <taxon>Arthropoda</taxon>
        <taxon>Hexapoda</taxon>
        <taxon>Insecta</taxon>
        <taxon>Pterygota</taxon>
        <taxon>Neoptera</taxon>
        <taxon>Polyneoptera</taxon>
        <taxon>Orthoptera</taxon>
        <taxon>Ensifera</taxon>
        <taxon>Gryllidea</taxon>
        <taxon>Grylloidea</taxon>
        <taxon>Gryllidae</taxon>
        <taxon>Gryllinae</taxon>
        <taxon>Gryllus</taxon>
    </lineage>
</organism>
<dbReference type="GO" id="GO:0003700">
    <property type="term" value="F:DNA-binding transcription factor activity"/>
    <property type="evidence" value="ECO:0007669"/>
    <property type="project" value="InterPro"/>
</dbReference>
<feature type="region of interest" description="Disordered" evidence="1">
    <location>
        <begin position="1"/>
        <end position="20"/>
    </location>
</feature>
<dbReference type="EMBL" id="JAZDUA010000420">
    <property type="protein sequence ID" value="KAK7792837.1"/>
    <property type="molecule type" value="Genomic_DNA"/>
</dbReference>
<feature type="region of interest" description="Disordered" evidence="1">
    <location>
        <begin position="202"/>
        <end position="233"/>
    </location>
</feature>
<reference evidence="2 3" key="1">
    <citation type="submission" date="2024-03" db="EMBL/GenBank/DDBJ databases">
        <title>The genome assembly and annotation of the cricket Gryllus longicercus Weissman &amp; Gray.</title>
        <authorList>
            <person name="Szrajer S."/>
            <person name="Gray D."/>
            <person name="Ylla G."/>
        </authorList>
    </citation>
    <scope>NUCLEOTIDE SEQUENCE [LARGE SCALE GENOMIC DNA]</scope>
    <source>
        <strain evidence="2">DAG 2021-001</strain>
        <tissue evidence="2">Whole body minus gut</tissue>
    </source>
</reference>
<dbReference type="AlphaFoldDB" id="A0AAN9VLZ9"/>
<keyword evidence="3" id="KW-1185">Reference proteome</keyword>
<feature type="region of interest" description="Disordered" evidence="1">
    <location>
        <begin position="45"/>
        <end position="69"/>
    </location>
</feature>
<dbReference type="InterPro" id="IPR011993">
    <property type="entry name" value="PH-like_dom_sf"/>
</dbReference>
<dbReference type="FunFam" id="2.30.29.30:FF:000362">
    <property type="entry name" value="Uncharacterized protein, isoform B"/>
    <property type="match status" value="1"/>
</dbReference>
<feature type="compositionally biased region" description="Basic and acidic residues" evidence="1">
    <location>
        <begin position="7"/>
        <end position="20"/>
    </location>
</feature>
<proteinExistence type="predicted"/>
<feature type="compositionally biased region" description="Low complexity" evidence="1">
    <location>
        <begin position="51"/>
        <end position="67"/>
    </location>
</feature>
<dbReference type="PANTHER" id="PTHR20338">
    <property type="entry name" value="NUCLEAR RESPIRATORY FACTOR 1"/>
    <property type="match status" value="1"/>
</dbReference>
<dbReference type="Gene3D" id="2.30.29.30">
    <property type="entry name" value="Pleckstrin-homology domain (PH domain)/Phosphotyrosine-binding domain (PTB)"/>
    <property type="match status" value="1"/>
</dbReference>